<accession>A0A0U5L465</accession>
<dbReference type="RefSeq" id="WP_067430908.1">
    <property type="nucleotide sequence ID" value="NZ_LN907827.1"/>
</dbReference>
<dbReference type="EMBL" id="LN907827">
    <property type="protein sequence ID" value="CUU24152.1"/>
    <property type="molecule type" value="Genomic_DNA"/>
</dbReference>
<dbReference type="Gene3D" id="1.20.1290.10">
    <property type="entry name" value="AhpD-like"/>
    <property type="match status" value="2"/>
</dbReference>
<proteinExistence type="predicted"/>
<dbReference type="STRING" id="1619313.EM595_1918"/>
<dbReference type="SUPFAM" id="SSF69118">
    <property type="entry name" value="AhpD-like"/>
    <property type="match status" value="2"/>
</dbReference>
<dbReference type="AlphaFoldDB" id="A0A0U5L465"/>
<dbReference type="InterPro" id="IPR029032">
    <property type="entry name" value="AhpD-like"/>
</dbReference>
<sequence>MEHRRLSGNSHWYHETQSCRCSAPAPSGDSSAAADAFLLDLTWSVPPQLQEVFHTARHLGATLFPQHCPTSLTHTLSLYDRLSTALTVAQVAGVQRLCNHYASRLYPLSSTDSSRESNNRLTQMTQFARQLAMQPSLIDGDAMAALDAVGLTEPDIVTLCQIVGFISYQARVVAGVQALNGLPVRWLPGLSAAPDADEQHPRAACTLNPVTSGYATPEQQQAVRFAATTLSSETLRWRLAHDASALSAWCALHQQLETLSATALVMAVTARLNGNRLTAAAPPDATLTAETENGLIQLATQLTRLPATFSAAHLQTLKEQGFDEPTLALLIQHVALANWDDRLLPAFTD</sequence>
<evidence type="ECO:0000313" key="1">
    <source>
        <dbReference type="EMBL" id="CUU24152.1"/>
    </source>
</evidence>
<evidence type="ECO:0000313" key="2">
    <source>
        <dbReference type="Proteomes" id="UP000059419"/>
    </source>
</evidence>
<gene>
    <name evidence="1" type="ORF">EM595_1918</name>
</gene>
<dbReference type="PATRIC" id="fig|1619313.3.peg.1991"/>
<reference evidence="2" key="1">
    <citation type="submission" date="2015-11" db="EMBL/GenBank/DDBJ databases">
        <authorList>
            <person name="Blom J."/>
        </authorList>
    </citation>
    <scope>NUCLEOTIDE SEQUENCE [LARGE SCALE GENOMIC DNA]</scope>
</reference>
<dbReference type="Proteomes" id="UP000059419">
    <property type="component" value="Chromosome 1"/>
</dbReference>
<organism evidence="1 2">
    <name type="scientific">Duffyella gerundensis</name>
    <dbReference type="NCBI Taxonomy" id="1619313"/>
    <lineage>
        <taxon>Bacteria</taxon>
        <taxon>Pseudomonadati</taxon>
        <taxon>Pseudomonadota</taxon>
        <taxon>Gammaproteobacteria</taxon>
        <taxon>Enterobacterales</taxon>
        <taxon>Erwiniaceae</taxon>
        <taxon>Duffyella</taxon>
    </lineage>
</organism>
<protein>
    <submittedName>
        <fullName evidence="1">Oxidoreductase</fullName>
    </submittedName>
</protein>
<name>A0A0U5L465_9GAMM</name>
<dbReference type="KEGG" id="ege:EM595_1918"/>
<dbReference type="OrthoDB" id="6496098at2"/>
<keyword evidence="2" id="KW-1185">Reference proteome</keyword>